<evidence type="ECO:0000256" key="1">
    <source>
        <dbReference type="SAM" id="SignalP"/>
    </source>
</evidence>
<name>A0ABZ2C3D0_9PROT</name>
<gene>
    <name evidence="2" type="ORF">Bealeia1_01159</name>
</gene>
<keyword evidence="3" id="KW-1185">Reference proteome</keyword>
<proteinExistence type="predicted"/>
<dbReference type="Proteomes" id="UP001330434">
    <property type="component" value="Chromosome"/>
</dbReference>
<feature type="chain" id="PRO_5047432030" evidence="1">
    <location>
        <begin position="21"/>
        <end position="112"/>
    </location>
</feature>
<sequence length="112" mass="11957">MKFFFALSLLVLSFSLPVSAALTCTSCPNNTSAKCSNGAPCPCSTCPAGDSCECIPNLSELKKLTLGAPLPEGTAFRCDKEQKPFYDTQHNLYICPFKPLASPATEAPHPQN</sequence>
<evidence type="ECO:0000313" key="3">
    <source>
        <dbReference type="Proteomes" id="UP001330434"/>
    </source>
</evidence>
<accession>A0ABZ2C3D0</accession>
<feature type="signal peptide" evidence="1">
    <location>
        <begin position="1"/>
        <end position="20"/>
    </location>
</feature>
<keyword evidence="1" id="KW-0732">Signal</keyword>
<reference evidence="2 3" key="1">
    <citation type="journal article" date="2024" name="Environ. Microbiol.">
        <title>Novel evolutionary insights on the interactions of the Holosporales (Alphaproteobacteria) with eukaryotic hosts from comparative genomics.</title>
        <authorList>
            <person name="Giovannini M."/>
            <person name="Petroni G."/>
            <person name="Castelli M."/>
        </authorList>
    </citation>
    <scope>NUCLEOTIDE SEQUENCE [LARGE SCALE GENOMIC DNA]</scope>
    <source>
        <strain evidence="2 3">US_Bl 15I1</strain>
    </source>
</reference>
<organism evidence="2 3">
    <name type="scientific">Candidatus Bealeia paramacronuclearis</name>
    <dbReference type="NCBI Taxonomy" id="1921001"/>
    <lineage>
        <taxon>Bacteria</taxon>
        <taxon>Pseudomonadati</taxon>
        <taxon>Pseudomonadota</taxon>
        <taxon>Alphaproteobacteria</taxon>
        <taxon>Holosporales</taxon>
        <taxon>Holosporaceae</taxon>
        <taxon>Candidatus Bealeia</taxon>
    </lineage>
</organism>
<dbReference type="EMBL" id="CP133270">
    <property type="protein sequence ID" value="WVX66964.1"/>
    <property type="molecule type" value="Genomic_DNA"/>
</dbReference>
<evidence type="ECO:0000313" key="2">
    <source>
        <dbReference type="EMBL" id="WVX66964.1"/>
    </source>
</evidence>
<protein>
    <submittedName>
        <fullName evidence="2">Uncharacterized protein</fullName>
    </submittedName>
</protein>